<dbReference type="InterPro" id="IPR017938">
    <property type="entry name" value="Riboflavin_synthase-like_b-brl"/>
</dbReference>
<keyword evidence="6" id="KW-0686">Riboflavin biosynthesis</keyword>
<evidence type="ECO:0000313" key="13">
    <source>
        <dbReference type="Proteomes" id="UP000010116"/>
    </source>
</evidence>
<evidence type="ECO:0000256" key="5">
    <source>
        <dbReference type="ARBA" id="ARBA00013950"/>
    </source>
</evidence>
<reference evidence="12 13" key="1">
    <citation type="journal article" date="2012" name="ISME J.">
        <title>Genomic insights to SAR86, an abundant and uncultivated marine bacterial lineage.</title>
        <authorList>
            <person name="Dupont C.L."/>
            <person name="Rusch D.B."/>
            <person name="Yooseph S."/>
            <person name="Lombardo M.J."/>
            <person name="Richter R.A."/>
            <person name="Valas R."/>
            <person name="Novotny M."/>
            <person name="Yee-Greenbaum J."/>
            <person name="Selengut J.D."/>
            <person name="Haft D.H."/>
            <person name="Halpern A.L."/>
            <person name="Lasken R.S."/>
            <person name="Nealson K."/>
            <person name="Friedman R."/>
            <person name="Venter J.C."/>
        </authorList>
    </citation>
    <scope>NUCLEOTIDE SEQUENCE [LARGE SCALE GENOMIC DNA]</scope>
</reference>
<feature type="repeat" description="Lumazine-binding" evidence="10">
    <location>
        <begin position="98"/>
        <end position="194"/>
    </location>
</feature>
<keyword evidence="8" id="KW-0677">Repeat</keyword>
<gene>
    <name evidence="12" type="primary">ribE</name>
    <name evidence="12" type="ORF">NT02SARS_0548</name>
</gene>
<dbReference type="SUPFAM" id="SSF63380">
    <property type="entry name" value="Riboflavin synthase domain-like"/>
    <property type="match status" value="2"/>
</dbReference>
<feature type="domain" description="Lumazine-binding" evidence="11">
    <location>
        <begin position="98"/>
        <end position="194"/>
    </location>
</feature>
<dbReference type="InterPro" id="IPR023366">
    <property type="entry name" value="ATP_synth_asu-like_sf"/>
</dbReference>
<evidence type="ECO:0000259" key="11">
    <source>
        <dbReference type="PROSITE" id="PS51177"/>
    </source>
</evidence>
<evidence type="ECO:0000256" key="8">
    <source>
        <dbReference type="ARBA" id="ARBA00022737"/>
    </source>
</evidence>
<dbReference type="PANTHER" id="PTHR21098:SF0">
    <property type="entry name" value="RIBOFLAVIN SYNTHASE"/>
    <property type="match status" value="1"/>
</dbReference>
<keyword evidence="7 12" id="KW-0808">Transferase</keyword>
<dbReference type="Gene3D" id="2.40.30.20">
    <property type="match status" value="2"/>
</dbReference>
<proteinExistence type="predicted"/>
<name>J4V6H2_9GAMM</name>
<comment type="function">
    <text evidence="2">Catalyzes the dismutation of two molecules of 6,7-dimethyl-8-ribityllumazine, resulting in the formation of riboflavin and 5-amino-6-(D-ribitylamino)uracil.</text>
</comment>
<dbReference type="PANTHER" id="PTHR21098">
    <property type="entry name" value="RIBOFLAVIN SYNTHASE ALPHA CHAIN"/>
    <property type="match status" value="1"/>
</dbReference>
<evidence type="ECO:0000256" key="6">
    <source>
        <dbReference type="ARBA" id="ARBA00022619"/>
    </source>
</evidence>
<dbReference type="HOGENOM" id="CLU_034388_0_0_6"/>
<dbReference type="GO" id="GO:0009231">
    <property type="term" value="P:riboflavin biosynthetic process"/>
    <property type="evidence" value="ECO:0007669"/>
    <property type="project" value="UniProtKB-KW"/>
</dbReference>
<evidence type="ECO:0000256" key="9">
    <source>
        <dbReference type="NCBIfam" id="TIGR00187"/>
    </source>
</evidence>
<evidence type="ECO:0000256" key="4">
    <source>
        <dbReference type="ARBA" id="ARBA00012827"/>
    </source>
</evidence>
<accession>J4V6H2</accession>
<dbReference type="EC" id="2.5.1.9" evidence="4 9"/>
<feature type="repeat" description="Lumazine-binding" evidence="10">
    <location>
        <begin position="1"/>
        <end position="97"/>
    </location>
</feature>
<dbReference type="Proteomes" id="UP000010116">
    <property type="component" value="Unassembled WGS sequence"/>
</dbReference>
<evidence type="ECO:0000256" key="10">
    <source>
        <dbReference type="PROSITE-ProRule" id="PRU00524"/>
    </source>
</evidence>
<comment type="pathway">
    <text evidence="3">Cofactor biosynthesis; riboflavin biosynthesis; riboflavin from 2-hydroxy-3-oxobutyl phosphate and 5-amino-6-(D-ribitylamino)uracil: step 2/2.</text>
</comment>
<feature type="domain" description="Lumazine-binding" evidence="11">
    <location>
        <begin position="1"/>
        <end position="97"/>
    </location>
</feature>
<dbReference type="PIRSF" id="PIRSF000498">
    <property type="entry name" value="Riboflavin_syn_A"/>
    <property type="match status" value="1"/>
</dbReference>
<dbReference type="CDD" id="cd00402">
    <property type="entry name" value="Riboflavin_synthase_like"/>
    <property type="match status" value="1"/>
</dbReference>
<dbReference type="NCBIfam" id="NF009566">
    <property type="entry name" value="PRK13020.1"/>
    <property type="match status" value="1"/>
</dbReference>
<dbReference type="GO" id="GO:0005829">
    <property type="term" value="C:cytosol"/>
    <property type="evidence" value="ECO:0007669"/>
    <property type="project" value="TreeGrafter"/>
</dbReference>
<dbReference type="Pfam" id="PF00677">
    <property type="entry name" value="Lum_binding"/>
    <property type="match status" value="2"/>
</dbReference>
<dbReference type="NCBIfam" id="TIGR00187">
    <property type="entry name" value="ribE"/>
    <property type="match status" value="1"/>
</dbReference>
<organism evidence="12 13">
    <name type="scientific">SAR86 cluster bacterium SAR86B</name>
    <dbReference type="NCBI Taxonomy" id="1123867"/>
    <lineage>
        <taxon>Bacteria</taxon>
        <taxon>Pseudomonadati</taxon>
        <taxon>Pseudomonadota</taxon>
        <taxon>Gammaproteobacteria</taxon>
        <taxon>SAR86 cluster</taxon>
    </lineage>
</organism>
<evidence type="ECO:0000256" key="2">
    <source>
        <dbReference type="ARBA" id="ARBA00002803"/>
    </source>
</evidence>
<dbReference type="PROSITE" id="PS51177">
    <property type="entry name" value="LUMAZINE_BIND"/>
    <property type="match status" value="2"/>
</dbReference>
<evidence type="ECO:0000256" key="1">
    <source>
        <dbReference type="ARBA" id="ARBA00000968"/>
    </source>
</evidence>
<dbReference type="InterPro" id="IPR001783">
    <property type="entry name" value="Lumazine-bd"/>
</dbReference>
<dbReference type="EMBL" id="JH611164">
    <property type="protein sequence ID" value="EJP74012.1"/>
    <property type="molecule type" value="Genomic_DNA"/>
</dbReference>
<dbReference type="GO" id="GO:0004746">
    <property type="term" value="F:riboflavin synthase activity"/>
    <property type="evidence" value="ECO:0007669"/>
    <property type="project" value="UniProtKB-UniRule"/>
</dbReference>
<dbReference type="InterPro" id="IPR026017">
    <property type="entry name" value="Lumazine-bd_dom"/>
</dbReference>
<evidence type="ECO:0000313" key="12">
    <source>
        <dbReference type="EMBL" id="EJP74012.1"/>
    </source>
</evidence>
<dbReference type="NCBIfam" id="NF006767">
    <property type="entry name" value="PRK09289.1"/>
    <property type="match status" value="1"/>
</dbReference>
<dbReference type="AlphaFoldDB" id="J4V6H2"/>
<evidence type="ECO:0000256" key="7">
    <source>
        <dbReference type="ARBA" id="ARBA00022679"/>
    </source>
</evidence>
<evidence type="ECO:0000256" key="3">
    <source>
        <dbReference type="ARBA" id="ARBA00004887"/>
    </source>
</evidence>
<protein>
    <recommendedName>
        <fullName evidence="5 9">Riboflavin synthase</fullName>
        <ecNumber evidence="4 9">2.5.1.9</ecNumber>
    </recommendedName>
</protein>
<dbReference type="FunFam" id="2.40.30.20:FF:000003">
    <property type="entry name" value="Riboflavin synthase, alpha subunit"/>
    <property type="match status" value="1"/>
</dbReference>
<comment type="catalytic activity">
    <reaction evidence="1">
        <text>2 6,7-dimethyl-8-(1-D-ribityl)lumazine + H(+) = 5-amino-6-(D-ribitylamino)uracil + riboflavin</text>
        <dbReference type="Rhea" id="RHEA:20772"/>
        <dbReference type="ChEBI" id="CHEBI:15378"/>
        <dbReference type="ChEBI" id="CHEBI:15934"/>
        <dbReference type="ChEBI" id="CHEBI:57986"/>
        <dbReference type="ChEBI" id="CHEBI:58201"/>
        <dbReference type="EC" id="2.5.1.9"/>
    </reaction>
</comment>
<sequence>MFSGIVSHTSEIQDIKKNKDYWNLCIKSPNKFNTKLVKGASVSVNGVCLTYTGESKKYLTFDVINETLKITNLSKLRKGSVVNLERSLKFSSEIGGHLMSGHIQTTSKVIQIKRSHDTAMIKFSIGSKHKDYITEKGYVGINGCSLTISKKNKANFYVNLIPETLKMTNLSKLRVGSLVNLELDQNTVTIVDTVKNILAKKS</sequence>